<reference evidence="7" key="1">
    <citation type="journal article" date="2021" name="Nat. Commun.">
        <title>Genetic determinants of endophytism in the Arabidopsis root mycobiome.</title>
        <authorList>
            <person name="Mesny F."/>
            <person name="Miyauchi S."/>
            <person name="Thiergart T."/>
            <person name="Pickel B."/>
            <person name="Atanasova L."/>
            <person name="Karlsson M."/>
            <person name="Huettel B."/>
            <person name="Barry K.W."/>
            <person name="Haridas S."/>
            <person name="Chen C."/>
            <person name="Bauer D."/>
            <person name="Andreopoulos W."/>
            <person name="Pangilinan J."/>
            <person name="LaButti K."/>
            <person name="Riley R."/>
            <person name="Lipzen A."/>
            <person name="Clum A."/>
            <person name="Drula E."/>
            <person name="Henrissat B."/>
            <person name="Kohler A."/>
            <person name="Grigoriev I.V."/>
            <person name="Martin F.M."/>
            <person name="Hacquard S."/>
        </authorList>
    </citation>
    <scope>NUCLEOTIDE SEQUENCE</scope>
    <source>
        <strain evidence="7">MPI-SDFR-AT-0073</strain>
    </source>
</reference>
<dbReference type="GO" id="GO:0044550">
    <property type="term" value="P:secondary metabolite biosynthetic process"/>
    <property type="evidence" value="ECO:0007669"/>
    <property type="project" value="TreeGrafter"/>
</dbReference>
<dbReference type="SUPFAM" id="SSF51905">
    <property type="entry name" value="FAD/NAD(P)-binding domain"/>
    <property type="match status" value="1"/>
</dbReference>
<sequence length="137" mass="15640">MYDDPLSTFTRGRVCLAGDAAHASAPHHGAGAGYGVEDALILAELLAAVSHRILPRPLSRIIPEVLTVYNEKRYDRCQALVESIRIVREMYEWQHASTRRDAEDFKKEFRSRCYKIWDFDVDEMVRGGLQALEKIFA</sequence>
<accession>A0A9P8UIZ9</accession>
<keyword evidence="4" id="KW-0274">FAD</keyword>
<dbReference type="InterPro" id="IPR036188">
    <property type="entry name" value="FAD/NAD-bd_sf"/>
</dbReference>
<dbReference type="GO" id="GO:0016491">
    <property type="term" value="F:oxidoreductase activity"/>
    <property type="evidence" value="ECO:0007669"/>
    <property type="project" value="UniProtKB-KW"/>
</dbReference>
<dbReference type="Proteomes" id="UP000758603">
    <property type="component" value="Unassembled WGS sequence"/>
</dbReference>
<dbReference type="PANTHER" id="PTHR46720:SF3">
    <property type="entry name" value="FAD-BINDING DOMAIN-CONTAINING PROTEIN-RELATED"/>
    <property type="match status" value="1"/>
</dbReference>
<gene>
    <name evidence="7" type="ORF">BKA67DRAFT_536944</name>
</gene>
<comment type="caution">
    <text evidence="7">The sequence shown here is derived from an EMBL/GenBank/DDBJ whole genome shotgun (WGS) entry which is preliminary data.</text>
</comment>
<organism evidence="7 8">
    <name type="scientific">Truncatella angustata</name>
    <dbReference type="NCBI Taxonomy" id="152316"/>
    <lineage>
        <taxon>Eukaryota</taxon>
        <taxon>Fungi</taxon>
        <taxon>Dikarya</taxon>
        <taxon>Ascomycota</taxon>
        <taxon>Pezizomycotina</taxon>
        <taxon>Sordariomycetes</taxon>
        <taxon>Xylariomycetidae</taxon>
        <taxon>Amphisphaeriales</taxon>
        <taxon>Sporocadaceae</taxon>
        <taxon>Truncatella</taxon>
    </lineage>
</organism>
<dbReference type="AlphaFoldDB" id="A0A9P8UIZ9"/>
<keyword evidence="5" id="KW-0560">Oxidoreductase</keyword>
<dbReference type="RefSeq" id="XP_045957535.1">
    <property type="nucleotide sequence ID" value="XM_046100236.1"/>
</dbReference>
<comment type="similarity">
    <text evidence="2">Belongs to the paxM FAD-dependent monooxygenase family.</text>
</comment>
<dbReference type="EMBL" id="JAGPXC010000005">
    <property type="protein sequence ID" value="KAH6653258.1"/>
    <property type="molecule type" value="Genomic_DNA"/>
</dbReference>
<dbReference type="PRINTS" id="PR00420">
    <property type="entry name" value="RNGMNOXGNASE"/>
</dbReference>
<keyword evidence="3" id="KW-0285">Flavoprotein</keyword>
<evidence type="ECO:0000259" key="6">
    <source>
        <dbReference type="Pfam" id="PF01494"/>
    </source>
</evidence>
<comment type="pathway">
    <text evidence="1">Secondary metabolite biosynthesis.</text>
</comment>
<name>A0A9P8UIZ9_9PEZI</name>
<dbReference type="GeneID" id="70129128"/>
<dbReference type="PANTHER" id="PTHR46720">
    <property type="entry name" value="HYDROXYLASE, PUTATIVE (AFU_ORTHOLOGUE AFUA_3G01460)-RELATED"/>
    <property type="match status" value="1"/>
</dbReference>
<evidence type="ECO:0000256" key="4">
    <source>
        <dbReference type="ARBA" id="ARBA00022827"/>
    </source>
</evidence>
<evidence type="ECO:0000256" key="2">
    <source>
        <dbReference type="ARBA" id="ARBA00007992"/>
    </source>
</evidence>
<dbReference type="GO" id="GO:0071949">
    <property type="term" value="F:FAD binding"/>
    <property type="evidence" value="ECO:0007669"/>
    <property type="project" value="InterPro"/>
</dbReference>
<feature type="domain" description="FAD-binding" evidence="6">
    <location>
        <begin position="7"/>
        <end position="51"/>
    </location>
</feature>
<proteinExistence type="inferred from homology"/>
<evidence type="ECO:0000256" key="1">
    <source>
        <dbReference type="ARBA" id="ARBA00005179"/>
    </source>
</evidence>
<protein>
    <recommendedName>
        <fullName evidence="6">FAD-binding domain-containing protein</fullName>
    </recommendedName>
</protein>
<evidence type="ECO:0000313" key="7">
    <source>
        <dbReference type="EMBL" id="KAH6653258.1"/>
    </source>
</evidence>
<evidence type="ECO:0000256" key="5">
    <source>
        <dbReference type="ARBA" id="ARBA00023002"/>
    </source>
</evidence>
<dbReference type="Gene3D" id="3.50.50.60">
    <property type="entry name" value="FAD/NAD(P)-binding domain"/>
    <property type="match status" value="1"/>
</dbReference>
<dbReference type="Pfam" id="PF01494">
    <property type="entry name" value="FAD_binding_3"/>
    <property type="match status" value="1"/>
</dbReference>
<evidence type="ECO:0000313" key="8">
    <source>
        <dbReference type="Proteomes" id="UP000758603"/>
    </source>
</evidence>
<dbReference type="InterPro" id="IPR002938">
    <property type="entry name" value="FAD-bd"/>
</dbReference>
<dbReference type="InterPro" id="IPR051104">
    <property type="entry name" value="FAD_monoxygenase"/>
</dbReference>
<evidence type="ECO:0000256" key="3">
    <source>
        <dbReference type="ARBA" id="ARBA00022630"/>
    </source>
</evidence>
<dbReference type="OrthoDB" id="417877at2759"/>
<keyword evidence="8" id="KW-1185">Reference proteome</keyword>